<dbReference type="PANTHER" id="PTHR34047:SF8">
    <property type="entry name" value="PROTEIN YKFC"/>
    <property type="match status" value="1"/>
</dbReference>
<keyword evidence="3" id="KW-1185">Reference proteome</keyword>
<gene>
    <name evidence="2" type="ORF">JJL56_24960</name>
</gene>
<evidence type="ECO:0000256" key="1">
    <source>
        <dbReference type="ARBA" id="ARBA00034120"/>
    </source>
</evidence>
<comment type="caution">
    <text evidence="2">The sequence shown here is derived from an EMBL/GenBank/DDBJ whole genome shotgun (WGS) entry which is preliminary data.</text>
</comment>
<name>A0ABS1I504_9PROT</name>
<keyword evidence="2" id="KW-0808">Transferase</keyword>
<proteinExistence type="inferred from homology"/>
<accession>A0ABS1I504</accession>
<protein>
    <submittedName>
        <fullName evidence="2">RNA-directed DNA polymerase</fullName>
    </submittedName>
</protein>
<organism evidence="2 3">
    <name type="scientific">Azospirillum aestuarii</name>
    <dbReference type="NCBI Taxonomy" id="2802052"/>
    <lineage>
        <taxon>Bacteria</taxon>
        <taxon>Pseudomonadati</taxon>
        <taxon>Pseudomonadota</taxon>
        <taxon>Alphaproteobacteria</taxon>
        <taxon>Rhodospirillales</taxon>
        <taxon>Azospirillaceae</taxon>
        <taxon>Azospirillum</taxon>
    </lineage>
</organism>
<keyword evidence="2" id="KW-0548">Nucleotidyltransferase</keyword>
<dbReference type="Proteomes" id="UP000654452">
    <property type="component" value="Unassembled WGS sequence"/>
</dbReference>
<evidence type="ECO:0000313" key="2">
    <source>
        <dbReference type="EMBL" id="MBK4722107.1"/>
    </source>
</evidence>
<dbReference type="GO" id="GO:0003964">
    <property type="term" value="F:RNA-directed DNA polymerase activity"/>
    <property type="evidence" value="ECO:0007669"/>
    <property type="project" value="UniProtKB-KW"/>
</dbReference>
<reference evidence="2 3" key="1">
    <citation type="submission" date="2021-01" db="EMBL/GenBank/DDBJ databases">
        <title>Azospirillum sp. YIM DDC1 draft genome.</title>
        <authorList>
            <person name="Wang Y.-X."/>
        </authorList>
    </citation>
    <scope>NUCLEOTIDE SEQUENCE [LARGE SCALE GENOMIC DNA]</scope>
    <source>
        <strain evidence="2 3">YIM DDC1</strain>
    </source>
</reference>
<evidence type="ECO:0000313" key="3">
    <source>
        <dbReference type="Proteomes" id="UP000654452"/>
    </source>
</evidence>
<dbReference type="SUPFAM" id="SSF56672">
    <property type="entry name" value="DNA/RNA polymerases"/>
    <property type="match status" value="1"/>
</dbReference>
<dbReference type="InterPro" id="IPR043502">
    <property type="entry name" value="DNA/RNA_pol_sf"/>
</dbReference>
<keyword evidence="2" id="KW-0695">RNA-directed DNA polymerase</keyword>
<dbReference type="CDD" id="cd01646">
    <property type="entry name" value="RT_Bac_retron_I"/>
    <property type="match status" value="1"/>
</dbReference>
<dbReference type="PANTHER" id="PTHR34047">
    <property type="entry name" value="NUCLEAR INTRON MATURASE 1, MITOCHONDRIAL-RELATED"/>
    <property type="match status" value="1"/>
</dbReference>
<dbReference type="InterPro" id="IPR051083">
    <property type="entry name" value="GrpII_Intron_Splice-Mob/Def"/>
</dbReference>
<dbReference type="RefSeq" id="WP_200486708.1">
    <property type="nucleotide sequence ID" value="NZ_JAEPIV010000020.1"/>
</dbReference>
<dbReference type="EMBL" id="JAEPIV010000020">
    <property type="protein sequence ID" value="MBK4722107.1"/>
    <property type="molecule type" value="Genomic_DNA"/>
</dbReference>
<comment type="similarity">
    <text evidence="1">Belongs to the bacterial reverse transcriptase family.</text>
</comment>
<sequence length="339" mass="38036">MKRSAVGLAEIADWHTLAAAFHRAARGKGRRDEVRCFRAALMDELSGLRRDILDGTVAVGQTRRFRIRDPKPRVIHAPCFRERVLHHAVMAHAGPVLERGLVDDTFACRPGKGTLAAVRRAAHHADRFPWYGQIDIRSYFAGIDHGRLLRLLGRRFKDAGLLALFARIVDAHHDSPGKGLPIGALTSQHFANAYLGGLDRFLLERCKVRGMVRSMDDLVWWGDDKAAVRAVMADVRHYVGDELDLAVKEPVRIGRSRPGLAFCGYRVVPGRLLLSRRRKRRYAIARRRWEAAFLAGRIGAREVQAGCCGALAITAHAEAAAWRREHLRRRPLADALDRL</sequence>